<sequence>MIRKLPSWVWAGAWLLAFVAGMINVVGLLGFEHQAVTHLTGTTSLLAESIAIGKLPEIFRLLGVIGSFLAGAIASGFIIQDSTLNLGHRYGVALFLESALLALATLLLAQSSTAGICLASAACGLQNAMASTYSGAVVRTTHVSGMFTDIGIFLGHLLRGLKPDYRRLFLYSLIISGFIMGGIAGAIAFHHFSYRTLWIPAAMTASAAILYELNHIIRPGQPLSHSLRGRLKQG</sequence>
<dbReference type="InterPro" id="IPR010699">
    <property type="entry name" value="DUF1275"/>
</dbReference>
<keyword evidence="1" id="KW-0812">Transmembrane</keyword>
<dbReference type="Proteomes" id="UP000603141">
    <property type="component" value="Unassembled WGS sequence"/>
</dbReference>
<organism evidence="2 3">
    <name type="scientific">Luteolibacter pohnpeiensis</name>
    <dbReference type="NCBI Taxonomy" id="454153"/>
    <lineage>
        <taxon>Bacteria</taxon>
        <taxon>Pseudomonadati</taxon>
        <taxon>Verrucomicrobiota</taxon>
        <taxon>Verrucomicrobiia</taxon>
        <taxon>Verrucomicrobiales</taxon>
        <taxon>Verrucomicrobiaceae</taxon>
        <taxon>Luteolibacter</taxon>
    </lineage>
</organism>
<dbReference type="RefSeq" id="WP_200273529.1">
    <property type="nucleotide sequence ID" value="NZ_JAENIJ010000046.1"/>
</dbReference>
<dbReference type="EMBL" id="JAENIJ010000046">
    <property type="protein sequence ID" value="MBK1884390.1"/>
    <property type="molecule type" value="Genomic_DNA"/>
</dbReference>
<feature type="transmembrane region" description="Helical" evidence="1">
    <location>
        <begin position="168"/>
        <end position="189"/>
    </location>
</feature>
<feature type="transmembrane region" description="Helical" evidence="1">
    <location>
        <begin position="7"/>
        <end position="31"/>
    </location>
</feature>
<proteinExistence type="predicted"/>
<keyword evidence="1" id="KW-1133">Transmembrane helix</keyword>
<feature type="transmembrane region" description="Helical" evidence="1">
    <location>
        <begin position="58"/>
        <end position="79"/>
    </location>
</feature>
<evidence type="ECO:0000313" key="2">
    <source>
        <dbReference type="EMBL" id="MBK1884390.1"/>
    </source>
</evidence>
<keyword evidence="3" id="KW-1185">Reference proteome</keyword>
<evidence type="ECO:0000256" key="1">
    <source>
        <dbReference type="SAM" id="Phobius"/>
    </source>
</evidence>
<reference evidence="2" key="1">
    <citation type="submission" date="2021-01" db="EMBL/GenBank/DDBJ databases">
        <title>Modified the classification status of verrucomicrobia.</title>
        <authorList>
            <person name="Feng X."/>
        </authorList>
    </citation>
    <scope>NUCLEOTIDE SEQUENCE</scope>
    <source>
        <strain evidence="2">KCTC 22041</strain>
    </source>
</reference>
<dbReference type="AlphaFoldDB" id="A0A934VXI3"/>
<comment type="caution">
    <text evidence="2">The sequence shown here is derived from an EMBL/GenBank/DDBJ whole genome shotgun (WGS) entry which is preliminary data.</text>
</comment>
<keyword evidence="1" id="KW-0472">Membrane</keyword>
<evidence type="ECO:0000313" key="3">
    <source>
        <dbReference type="Proteomes" id="UP000603141"/>
    </source>
</evidence>
<feature type="transmembrane region" description="Helical" evidence="1">
    <location>
        <begin position="142"/>
        <end position="161"/>
    </location>
</feature>
<name>A0A934VXI3_9BACT</name>
<dbReference type="PANTHER" id="PTHR37314">
    <property type="entry name" value="SLR0142 PROTEIN"/>
    <property type="match status" value="1"/>
</dbReference>
<dbReference type="Pfam" id="PF06912">
    <property type="entry name" value="DUF1275"/>
    <property type="match status" value="1"/>
</dbReference>
<feature type="transmembrane region" description="Helical" evidence="1">
    <location>
        <begin position="100"/>
        <end position="122"/>
    </location>
</feature>
<gene>
    <name evidence="2" type="ORF">JIN85_18375</name>
</gene>
<accession>A0A934VXI3</accession>
<dbReference type="PANTHER" id="PTHR37314:SF4">
    <property type="entry name" value="UPF0700 TRANSMEMBRANE PROTEIN YOAK"/>
    <property type="match status" value="1"/>
</dbReference>
<protein>
    <submittedName>
        <fullName evidence="2">DUF1275 domain-containing protein</fullName>
    </submittedName>
</protein>